<feature type="compositionally biased region" description="Pro residues" evidence="1">
    <location>
        <begin position="139"/>
        <end position="150"/>
    </location>
</feature>
<protein>
    <submittedName>
        <fullName evidence="3">DUF3108 domain-containing protein</fullName>
    </submittedName>
</protein>
<dbReference type="EMBL" id="JBBUTH010000011">
    <property type="protein sequence ID" value="MEK8053204.1"/>
    <property type="molecule type" value="Genomic_DNA"/>
</dbReference>
<dbReference type="Proteomes" id="UP001365405">
    <property type="component" value="Unassembled WGS sequence"/>
</dbReference>
<reference evidence="3 4" key="1">
    <citation type="submission" date="2024-04" db="EMBL/GenBank/DDBJ databases">
        <title>Novel species of the genus Ideonella isolated from streams.</title>
        <authorList>
            <person name="Lu H."/>
        </authorList>
    </citation>
    <scope>NUCLEOTIDE SEQUENCE [LARGE SCALE GENOMIC DNA]</scope>
    <source>
        <strain evidence="3 4">DXS22W</strain>
    </source>
</reference>
<comment type="caution">
    <text evidence="3">The sequence shown here is derived from an EMBL/GenBank/DDBJ whole genome shotgun (WGS) entry which is preliminary data.</text>
</comment>
<feature type="compositionally biased region" description="Low complexity" evidence="1">
    <location>
        <begin position="72"/>
        <end position="106"/>
    </location>
</feature>
<feature type="region of interest" description="Disordered" evidence="1">
    <location>
        <begin position="121"/>
        <end position="150"/>
    </location>
</feature>
<evidence type="ECO:0000313" key="4">
    <source>
        <dbReference type="Proteomes" id="UP001365405"/>
    </source>
</evidence>
<keyword evidence="4" id="KW-1185">Reference proteome</keyword>
<feature type="transmembrane region" description="Helical" evidence="2">
    <location>
        <begin position="12"/>
        <end position="32"/>
    </location>
</feature>
<evidence type="ECO:0000313" key="3">
    <source>
        <dbReference type="EMBL" id="MEK8053204.1"/>
    </source>
</evidence>
<sequence length="378" mass="39244">MRHAAAPQPGRRLAGLAVAVLAVHALLIAWWAPGARQVGSGHGPSPRPMLLVPPPAVAPGAPGQPPAPATPTLPAEPAAPAVATAQPVPAPQPLGDAPGAAPADTAVPGEAVAATLPLRPAAPASQAAADVDPEAELGAPPPPAEGAPPPVYATRIPLPALLRYRVLSTPGGAAASLAPPSPQVGEARLLLRHDGQRYTLALDAQAGGRPLIEQLSTGGFDSAGFAPDRFTDRRRGRGWRAANFRRDTGRIGFSGPRIDYPLLPGTQDRLSAVAQLAAIVAAAPDTAAAGELRVFVADARGWAELWRWRAEGSETVDTPLGPLALARWRREPERPEGLRVEAWLDPARGHWPARLRYTLLRNGQVLDLLLAAEPSPPP</sequence>
<keyword evidence="2" id="KW-1133">Transmembrane helix</keyword>
<accession>A0ABU9CN21</accession>
<dbReference type="RefSeq" id="WP_341412948.1">
    <property type="nucleotide sequence ID" value="NZ_JBBUTH010000011.1"/>
</dbReference>
<feature type="region of interest" description="Disordered" evidence="1">
    <location>
        <begin position="36"/>
        <end position="106"/>
    </location>
</feature>
<feature type="compositionally biased region" description="Pro residues" evidence="1">
    <location>
        <begin position="45"/>
        <end position="71"/>
    </location>
</feature>
<evidence type="ECO:0000256" key="1">
    <source>
        <dbReference type="SAM" id="MobiDB-lite"/>
    </source>
</evidence>
<gene>
    <name evidence="3" type="ORF">AACH10_23315</name>
</gene>
<dbReference type="Pfam" id="PF11306">
    <property type="entry name" value="DUF3108"/>
    <property type="match status" value="1"/>
</dbReference>
<evidence type="ECO:0000256" key="2">
    <source>
        <dbReference type="SAM" id="Phobius"/>
    </source>
</evidence>
<proteinExistence type="predicted"/>
<name>A0ABU9CN21_9BURK</name>
<keyword evidence="2" id="KW-0812">Transmembrane</keyword>
<keyword evidence="2" id="KW-0472">Membrane</keyword>
<organism evidence="3 4">
    <name type="scientific">Pseudaquabacterium inlustre</name>
    <dbReference type="NCBI Taxonomy" id="2984192"/>
    <lineage>
        <taxon>Bacteria</taxon>
        <taxon>Pseudomonadati</taxon>
        <taxon>Pseudomonadota</taxon>
        <taxon>Betaproteobacteria</taxon>
        <taxon>Burkholderiales</taxon>
        <taxon>Sphaerotilaceae</taxon>
        <taxon>Pseudaquabacterium</taxon>
    </lineage>
</organism>
<dbReference type="InterPro" id="IPR021457">
    <property type="entry name" value="DUF3108"/>
</dbReference>